<name>A0A6J8AHT0_MYTCO</name>
<dbReference type="AlphaFoldDB" id="A0A6J8AHT0"/>
<dbReference type="InterPro" id="IPR037238">
    <property type="entry name" value="YbiA-like_sf"/>
</dbReference>
<accession>A0A6J8AHT0</accession>
<dbReference type="Proteomes" id="UP000507470">
    <property type="component" value="Unassembled WGS sequence"/>
</dbReference>
<dbReference type="OrthoDB" id="6099896at2759"/>
<dbReference type="SUPFAM" id="SSF143990">
    <property type="entry name" value="YbiA-like"/>
    <property type="match status" value="1"/>
</dbReference>
<dbReference type="InterPro" id="IPR012816">
    <property type="entry name" value="NADAR"/>
</dbReference>
<organism evidence="1 2">
    <name type="scientific">Mytilus coruscus</name>
    <name type="common">Sea mussel</name>
    <dbReference type="NCBI Taxonomy" id="42192"/>
    <lineage>
        <taxon>Eukaryota</taxon>
        <taxon>Metazoa</taxon>
        <taxon>Spiralia</taxon>
        <taxon>Lophotrochozoa</taxon>
        <taxon>Mollusca</taxon>
        <taxon>Bivalvia</taxon>
        <taxon>Autobranchia</taxon>
        <taxon>Pteriomorphia</taxon>
        <taxon>Mytilida</taxon>
        <taxon>Mytiloidea</taxon>
        <taxon>Mytilidae</taxon>
        <taxon>Mytilinae</taxon>
        <taxon>Mytilus</taxon>
    </lineage>
</organism>
<reference evidence="1 2" key="1">
    <citation type="submission" date="2020-06" db="EMBL/GenBank/DDBJ databases">
        <authorList>
            <person name="Li R."/>
            <person name="Bekaert M."/>
        </authorList>
    </citation>
    <scope>NUCLEOTIDE SEQUENCE [LARGE SCALE GENOMIC DNA]</scope>
    <source>
        <strain evidence="2">wild</strain>
    </source>
</reference>
<gene>
    <name evidence="1" type="ORF">MCOR_6939</name>
</gene>
<keyword evidence="2" id="KW-1185">Reference proteome</keyword>
<sequence>MLEVLAVKLDQCAKFKKYLLSTKLSELIYNVADTFWGSGWNGSGTNIQGKLLMQLRYSIANTPSVNSPVTTTPIAHSLSVNSPVTTTPIANIPSVNSPVTTTPIVHTLSVNSPITTTPIANTPSVNSPVTTTTIATTPSVNSPVTTTPTANTPPVLIGGGVTVYSVKDHIHQSAIVDILTDPDTSRTSDMPPAKPKGNEVYLIRSDNHDDWKCDQYQWLHYGSKSVTINSVVLEKKFPIEGDIHVDVDSDNTSKRCQLPTPHDMFAI</sequence>
<proteinExistence type="predicted"/>
<dbReference type="EMBL" id="CACVKT020001345">
    <property type="protein sequence ID" value="CAC5366797.1"/>
    <property type="molecule type" value="Genomic_DNA"/>
</dbReference>
<dbReference type="Gene3D" id="1.10.357.40">
    <property type="entry name" value="YbiA-like"/>
    <property type="match status" value="1"/>
</dbReference>
<evidence type="ECO:0000313" key="2">
    <source>
        <dbReference type="Proteomes" id="UP000507470"/>
    </source>
</evidence>
<protein>
    <submittedName>
        <fullName evidence="1">Uncharacterized protein</fullName>
    </submittedName>
</protein>
<evidence type="ECO:0000313" key="1">
    <source>
        <dbReference type="EMBL" id="CAC5366797.1"/>
    </source>
</evidence>
<dbReference type="CDD" id="cd15457">
    <property type="entry name" value="NADAR"/>
    <property type="match status" value="1"/>
</dbReference>